<protein>
    <submittedName>
        <fullName evidence="2">Alpha beta-hydrolase</fullName>
    </submittedName>
</protein>
<dbReference type="Gene3D" id="3.40.50.1820">
    <property type="entry name" value="alpha/beta hydrolase"/>
    <property type="match status" value="1"/>
</dbReference>
<evidence type="ECO:0000256" key="1">
    <source>
        <dbReference type="SAM" id="MobiDB-lite"/>
    </source>
</evidence>
<dbReference type="Proteomes" id="UP000217199">
    <property type="component" value="Unassembled WGS sequence"/>
</dbReference>
<proteinExistence type="predicted"/>
<evidence type="ECO:0000313" key="3">
    <source>
        <dbReference type="Proteomes" id="UP000217199"/>
    </source>
</evidence>
<dbReference type="OrthoDB" id="426718at2759"/>
<dbReference type="STRING" id="2282107.A0A286UF48"/>
<gene>
    <name evidence="2" type="ORF">PNOK_0668300</name>
</gene>
<feature type="region of interest" description="Disordered" evidence="1">
    <location>
        <begin position="1"/>
        <end position="38"/>
    </location>
</feature>
<evidence type="ECO:0000313" key="2">
    <source>
        <dbReference type="EMBL" id="PAV18197.1"/>
    </source>
</evidence>
<dbReference type="GO" id="GO:0016787">
    <property type="term" value="F:hydrolase activity"/>
    <property type="evidence" value="ECO:0007669"/>
    <property type="project" value="UniProtKB-KW"/>
</dbReference>
<dbReference type="AlphaFoldDB" id="A0A286UF48"/>
<comment type="caution">
    <text evidence="2">The sequence shown here is derived from an EMBL/GenBank/DDBJ whole genome shotgun (WGS) entry which is preliminary data.</text>
</comment>
<dbReference type="EMBL" id="NBII01000006">
    <property type="protein sequence ID" value="PAV18197.1"/>
    <property type="molecule type" value="Genomic_DNA"/>
</dbReference>
<dbReference type="InterPro" id="IPR029058">
    <property type="entry name" value="AB_hydrolase_fold"/>
</dbReference>
<reference evidence="2 3" key="1">
    <citation type="journal article" date="2017" name="Mol. Ecol.">
        <title>Comparative and population genomic landscape of Phellinus noxius: A hypervariable fungus causing root rot in trees.</title>
        <authorList>
            <person name="Chung C.L."/>
            <person name="Lee T.J."/>
            <person name="Akiba M."/>
            <person name="Lee H.H."/>
            <person name="Kuo T.H."/>
            <person name="Liu D."/>
            <person name="Ke H.M."/>
            <person name="Yokoi T."/>
            <person name="Roa M.B."/>
            <person name="Lu M.J."/>
            <person name="Chang Y.Y."/>
            <person name="Ann P.J."/>
            <person name="Tsai J.N."/>
            <person name="Chen C.Y."/>
            <person name="Tzean S.S."/>
            <person name="Ota Y."/>
            <person name="Hattori T."/>
            <person name="Sahashi N."/>
            <person name="Liou R.F."/>
            <person name="Kikuchi T."/>
            <person name="Tsai I.J."/>
        </authorList>
    </citation>
    <scope>NUCLEOTIDE SEQUENCE [LARGE SCALE GENOMIC DNA]</scope>
    <source>
        <strain evidence="2 3">FFPRI411160</strain>
    </source>
</reference>
<feature type="compositionally biased region" description="Polar residues" evidence="1">
    <location>
        <begin position="1"/>
        <end position="12"/>
    </location>
</feature>
<sequence length="355" mass="40518">MEKIMSSTSRLKTLSDKSPQKSSPVSLPERGNAPTTKKLVKARRIQDLTDTKGLLRETLLEKFCNYRWIITSGMTKRSLYELTRKDTHPDTPYKLLSDIGCFAEMAHCIFNARLIWSHIDSLLQPNFPLYYYRGLRGSRLENIIYGKKADIRALVVHRPAEKQTVIAFSVNIPLCGEEKVMVKRPGNSALANLYKNSIADFKRSPKNLSYVDYSVRMNNDGVPSLPPAFAGFHHMITNVLYLRKGVLYHVPTSQIEFCDFYVDSDDSQDPISPSIGRELKNDSIELHLPQPLYPRGGHMYYFERAVARTWNKMSSLETAEKGGNESLGQGWETRYIKRLNYAERKSKSLGPPSTR</sequence>
<dbReference type="InParanoid" id="A0A286UF48"/>
<organism evidence="2 3">
    <name type="scientific">Pyrrhoderma noxium</name>
    <dbReference type="NCBI Taxonomy" id="2282107"/>
    <lineage>
        <taxon>Eukaryota</taxon>
        <taxon>Fungi</taxon>
        <taxon>Dikarya</taxon>
        <taxon>Basidiomycota</taxon>
        <taxon>Agaricomycotina</taxon>
        <taxon>Agaricomycetes</taxon>
        <taxon>Hymenochaetales</taxon>
        <taxon>Hymenochaetaceae</taxon>
        <taxon>Pyrrhoderma</taxon>
    </lineage>
</organism>
<accession>A0A286UF48</accession>
<keyword evidence="3" id="KW-1185">Reference proteome</keyword>
<name>A0A286UF48_9AGAM</name>